<dbReference type="Pfam" id="PF07690">
    <property type="entry name" value="MFS_1"/>
    <property type="match status" value="1"/>
</dbReference>
<feature type="transmembrane region" description="Helical" evidence="8">
    <location>
        <begin position="403"/>
        <end position="426"/>
    </location>
</feature>
<feature type="transmembrane region" description="Helical" evidence="8">
    <location>
        <begin position="209"/>
        <end position="227"/>
    </location>
</feature>
<keyword evidence="11" id="KW-1185">Reference proteome</keyword>
<keyword evidence="3" id="KW-1003">Cell membrane</keyword>
<feature type="transmembrane region" description="Helical" evidence="8">
    <location>
        <begin position="147"/>
        <end position="168"/>
    </location>
</feature>
<feature type="transmembrane region" description="Helical" evidence="8">
    <location>
        <begin position="87"/>
        <end position="106"/>
    </location>
</feature>
<sequence>MTSTSTASQRARPHAGPAWLVLSLACACQFMVILDASIVNVALPSVREDLGFTPTGLAWVVNGYLLTFAGFMLLGGRAADLFGPRRMLAAGLLLFSASSLVGGLATAPEVLVAARVVQGIGAAMMAPATLTVINTSFTEPNARAKAFGAWSAAGGVGGMAGAVAGGSITTGLSWRWVFLINVPIGAALIVVAMMSLAATRTGRRESLDLTGAVTGTAGLAALIYGVMQSADHGWTSGLVVGPVVAGLLLLVVFTVVEARFASQPMMPLRLFKIRGVVVGNGMLLLFGGIAIAMWYFTSLFLQNVLGFSALQAGLGQTPAAVMFMVIARWAAALLPRTGVRPLLLAGSACFLAGFGWLSLAHADSGYVTSVLGPTLLIAVGIGLTFPTLMAAATADVPEGDAGIIGGLANTASQVGGSIGLAVLATAASTRAASEADGSSPVDALAVGYDLVFLMAAGLGLAIAVVGLLLPRHRRGLPPETPRAHSPHSGRSACPRRCARFWSASAKRHPRPRRRRPEEYFAAARALVIPGRARTALTAAVRRSAIPPEPPAAPTTPGRPASARRTCLATVAYIRASTTAGPHSLLRATMPRVWGSSISPAIVGEFVPHKGRGRETRLTISGFDVKF</sequence>
<feature type="transmembrane region" description="Helical" evidence="8">
    <location>
        <begin position="309"/>
        <end position="330"/>
    </location>
</feature>
<feature type="transmembrane region" description="Helical" evidence="8">
    <location>
        <begin position="277"/>
        <end position="297"/>
    </location>
</feature>
<evidence type="ECO:0000313" key="11">
    <source>
        <dbReference type="Proteomes" id="UP000661607"/>
    </source>
</evidence>
<dbReference type="PANTHER" id="PTHR42718:SF46">
    <property type="entry name" value="BLR6921 PROTEIN"/>
    <property type="match status" value="1"/>
</dbReference>
<dbReference type="InterPro" id="IPR036259">
    <property type="entry name" value="MFS_trans_sf"/>
</dbReference>
<dbReference type="Gene3D" id="1.20.1250.20">
    <property type="entry name" value="MFS general substrate transporter like domains"/>
    <property type="match status" value="1"/>
</dbReference>
<evidence type="ECO:0000256" key="4">
    <source>
        <dbReference type="ARBA" id="ARBA00022692"/>
    </source>
</evidence>
<feature type="transmembrane region" description="Helical" evidence="8">
    <location>
        <begin position="233"/>
        <end position="256"/>
    </location>
</feature>
<dbReference type="CDD" id="cd17321">
    <property type="entry name" value="MFS_MMR_MDR_like"/>
    <property type="match status" value="1"/>
</dbReference>
<evidence type="ECO:0000256" key="2">
    <source>
        <dbReference type="ARBA" id="ARBA00022448"/>
    </source>
</evidence>
<dbReference type="Proteomes" id="UP000661607">
    <property type="component" value="Unassembled WGS sequence"/>
</dbReference>
<feature type="transmembrane region" description="Helical" evidence="8">
    <location>
        <begin position="371"/>
        <end position="391"/>
    </location>
</feature>
<feature type="region of interest" description="Disordered" evidence="7">
    <location>
        <begin position="542"/>
        <end position="561"/>
    </location>
</feature>
<proteinExistence type="predicted"/>
<feature type="transmembrane region" description="Helical" evidence="8">
    <location>
        <begin position="342"/>
        <end position="359"/>
    </location>
</feature>
<feature type="transmembrane region" description="Helical" evidence="8">
    <location>
        <begin position="55"/>
        <end position="75"/>
    </location>
</feature>
<keyword evidence="6 8" id="KW-0472">Membrane</keyword>
<dbReference type="RefSeq" id="WP_225958606.1">
    <property type="nucleotide sequence ID" value="NZ_BAAASY010000027.1"/>
</dbReference>
<evidence type="ECO:0000256" key="5">
    <source>
        <dbReference type="ARBA" id="ARBA00022989"/>
    </source>
</evidence>
<gene>
    <name evidence="10" type="ORF">H4W81_002725</name>
</gene>
<evidence type="ECO:0000256" key="1">
    <source>
        <dbReference type="ARBA" id="ARBA00004651"/>
    </source>
</evidence>
<protein>
    <submittedName>
        <fullName evidence="10">EmrB/QacA subfamily drug resistance transporter</fullName>
    </submittedName>
</protein>
<dbReference type="EMBL" id="JADBEF010000001">
    <property type="protein sequence ID" value="MBE1559946.1"/>
    <property type="molecule type" value="Genomic_DNA"/>
</dbReference>
<feature type="transmembrane region" description="Helical" evidence="8">
    <location>
        <begin position="174"/>
        <end position="197"/>
    </location>
</feature>
<keyword evidence="4 8" id="KW-0812">Transmembrane</keyword>
<dbReference type="PANTHER" id="PTHR42718">
    <property type="entry name" value="MAJOR FACILITATOR SUPERFAMILY MULTIDRUG TRANSPORTER MFSC"/>
    <property type="match status" value="1"/>
</dbReference>
<evidence type="ECO:0000259" key="9">
    <source>
        <dbReference type="PROSITE" id="PS50850"/>
    </source>
</evidence>
<dbReference type="PRINTS" id="PR01036">
    <property type="entry name" value="TCRTETB"/>
</dbReference>
<dbReference type="Gene3D" id="1.20.1720.10">
    <property type="entry name" value="Multidrug resistance protein D"/>
    <property type="match status" value="1"/>
</dbReference>
<feature type="transmembrane region" description="Helical" evidence="8">
    <location>
        <begin position="446"/>
        <end position="469"/>
    </location>
</feature>
<feature type="transmembrane region" description="Helical" evidence="8">
    <location>
        <begin position="112"/>
        <end position="135"/>
    </location>
</feature>
<feature type="transmembrane region" description="Helical" evidence="8">
    <location>
        <begin position="20"/>
        <end position="43"/>
    </location>
</feature>
<accession>A0ABR9KDS0</accession>
<name>A0ABR9KDS0_9ACTN</name>
<reference evidence="10 11" key="1">
    <citation type="submission" date="2020-10" db="EMBL/GenBank/DDBJ databases">
        <title>Sequencing the genomes of 1000 actinobacteria strains.</title>
        <authorList>
            <person name="Klenk H.-P."/>
        </authorList>
    </citation>
    <scope>NUCLEOTIDE SEQUENCE [LARGE SCALE GENOMIC DNA]</scope>
    <source>
        <strain evidence="10 11">DSM 43748</strain>
    </source>
</reference>
<keyword evidence="5 8" id="KW-1133">Transmembrane helix</keyword>
<dbReference type="PROSITE" id="PS50850">
    <property type="entry name" value="MFS"/>
    <property type="match status" value="1"/>
</dbReference>
<feature type="domain" description="Major facilitator superfamily (MFS) profile" evidence="9">
    <location>
        <begin position="21"/>
        <end position="474"/>
    </location>
</feature>
<evidence type="ECO:0000256" key="6">
    <source>
        <dbReference type="ARBA" id="ARBA00023136"/>
    </source>
</evidence>
<evidence type="ECO:0000313" key="10">
    <source>
        <dbReference type="EMBL" id="MBE1559946.1"/>
    </source>
</evidence>
<dbReference type="InterPro" id="IPR020846">
    <property type="entry name" value="MFS_dom"/>
</dbReference>
<evidence type="ECO:0000256" key="8">
    <source>
        <dbReference type="SAM" id="Phobius"/>
    </source>
</evidence>
<dbReference type="SUPFAM" id="SSF103473">
    <property type="entry name" value="MFS general substrate transporter"/>
    <property type="match status" value="1"/>
</dbReference>
<organism evidence="10 11">
    <name type="scientific">Nonomuraea africana</name>
    <dbReference type="NCBI Taxonomy" id="46171"/>
    <lineage>
        <taxon>Bacteria</taxon>
        <taxon>Bacillati</taxon>
        <taxon>Actinomycetota</taxon>
        <taxon>Actinomycetes</taxon>
        <taxon>Streptosporangiales</taxon>
        <taxon>Streptosporangiaceae</taxon>
        <taxon>Nonomuraea</taxon>
    </lineage>
</organism>
<comment type="caution">
    <text evidence="10">The sequence shown here is derived from an EMBL/GenBank/DDBJ whole genome shotgun (WGS) entry which is preliminary data.</text>
</comment>
<comment type="subcellular location">
    <subcellularLocation>
        <location evidence="1">Cell membrane</location>
        <topology evidence="1">Multi-pass membrane protein</topology>
    </subcellularLocation>
</comment>
<keyword evidence="2" id="KW-0813">Transport</keyword>
<evidence type="ECO:0000256" key="3">
    <source>
        <dbReference type="ARBA" id="ARBA00022475"/>
    </source>
</evidence>
<evidence type="ECO:0000256" key="7">
    <source>
        <dbReference type="SAM" id="MobiDB-lite"/>
    </source>
</evidence>
<dbReference type="InterPro" id="IPR011701">
    <property type="entry name" value="MFS"/>
</dbReference>